<reference evidence="4 5" key="1">
    <citation type="journal article" date="2015" name="Int. J. Syst. Evol. Microbiol.">
        <title>Sphingomonas hengshuiensis sp. nov., isolated from lake wetland.</title>
        <authorList>
            <person name="Wei S."/>
            <person name="Wang T."/>
            <person name="Liu H."/>
            <person name="Zhang C."/>
            <person name="Guo J."/>
            <person name="Wang Q."/>
            <person name="Liang K."/>
            <person name="Zhang Z."/>
        </authorList>
    </citation>
    <scope>NUCLEOTIDE SEQUENCE [LARGE SCALE GENOMIC DNA]</scope>
    <source>
        <strain evidence="4 5">WHSC-8</strain>
    </source>
</reference>
<evidence type="ECO:0000256" key="1">
    <source>
        <dbReference type="ARBA" id="ARBA00004196"/>
    </source>
</evidence>
<protein>
    <submittedName>
        <fullName evidence="4">Secretion protein HlyD</fullName>
    </submittedName>
</protein>
<comment type="subcellular location">
    <subcellularLocation>
        <location evidence="1">Cell envelope</location>
    </subcellularLocation>
</comment>
<dbReference type="Gene3D" id="2.40.50.100">
    <property type="match status" value="1"/>
</dbReference>
<reference evidence="4 5" key="2">
    <citation type="submission" date="2015-02" db="EMBL/GenBank/DDBJ databases">
        <title>The complete genome of Sphingomonas hengshuiensis sp. WHSC-8 isolated from soil of Hengshui Lake.</title>
        <authorList>
            <person name="Wei S."/>
            <person name="Guo J."/>
            <person name="Su C."/>
            <person name="Wu R."/>
            <person name="Zhang Z."/>
            <person name="Liang K."/>
            <person name="Li H."/>
            <person name="Wang T."/>
            <person name="Liu H."/>
            <person name="Zhang C."/>
            <person name="Li Z."/>
            <person name="Wang Q."/>
            <person name="Meng J."/>
        </authorList>
    </citation>
    <scope>NUCLEOTIDE SEQUENCE [LARGE SCALE GENOMIC DNA]</scope>
    <source>
        <strain evidence="4 5">WHSC-8</strain>
    </source>
</reference>
<dbReference type="KEGG" id="sphi:TS85_08070"/>
<sequence>MDRRRIALIVIAVVLVVTAVATGGFGLLQPRVQPGLTLNGNVDIREVDLGFRVNGRIAAIGVEEGARVKTGQLLATLETDTLDSRSAQADARVAQARAQLAKLRNGNRRQDIAQARARVTAAAALARDAEADYARRQPLVEPGAISRDIWEQTLAQRDRARAQLLEAQQGLSLLNAGSRPEDIAAAEADLRAAEAARTGSSTDLSDTKLHAATDGVVVTRAREPGAIVQPGETVLTLAIDRPMRVRAYVAESDLARISPGMRVVVTADGNPKRYQGTIGYISPRAEFTPKSVETANLRTDLVYQLRVIVSDPDDALRQGQPVTVAVPGARPPHKN</sequence>
<evidence type="ECO:0000259" key="3">
    <source>
        <dbReference type="Pfam" id="PF25881"/>
    </source>
</evidence>
<keyword evidence="2" id="KW-0175">Coiled coil</keyword>
<dbReference type="Gene3D" id="1.10.287.470">
    <property type="entry name" value="Helix hairpin bin"/>
    <property type="match status" value="1"/>
</dbReference>
<proteinExistence type="predicted"/>
<keyword evidence="5" id="KW-1185">Reference proteome</keyword>
<dbReference type="GO" id="GO:0030313">
    <property type="term" value="C:cell envelope"/>
    <property type="evidence" value="ECO:0007669"/>
    <property type="project" value="UniProtKB-SubCell"/>
</dbReference>
<dbReference type="PANTHER" id="PTHR32347">
    <property type="entry name" value="EFFLUX SYSTEM COMPONENT YKNX-RELATED"/>
    <property type="match status" value="1"/>
</dbReference>
<name>A0A7U4J7N4_9SPHN</name>
<dbReference type="AlphaFoldDB" id="A0A7U4J7N4"/>
<gene>
    <name evidence="4" type="ORF">TS85_08070</name>
</gene>
<dbReference type="SUPFAM" id="SSF111369">
    <property type="entry name" value="HlyD-like secretion proteins"/>
    <property type="match status" value="2"/>
</dbReference>
<dbReference type="RefSeq" id="WP_044331528.1">
    <property type="nucleotide sequence ID" value="NZ_CP010836.1"/>
</dbReference>
<dbReference type="Gene3D" id="2.40.30.170">
    <property type="match status" value="1"/>
</dbReference>
<dbReference type="EMBL" id="CP010836">
    <property type="protein sequence ID" value="AJP71751.1"/>
    <property type="molecule type" value="Genomic_DNA"/>
</dbReference>
<evidence type="ECO:0000256" key="2">
    <source>
        <dbReference type="ARBA" id="ARBA00023054"/>
    </source>
</evidence>
<dbReference type="PANTHER" id="PTHR32347:SF29">
    <property type="entry name" value="UPF0194 MEMBRANE PROTEIN YBHG"/>
    <property type="match status" value="1"/>
</dbReference>
<feature type="domain" description="YbhG-like alpha-helical hairpin" evidence="3">
    <location>
        <begin position="86"/>
        <end position="204"/>
    </location>
</feature>
<evidence type="ECO:0000313" key="5">
    <source>
        <dbReference type="Proteomes" id="UP000032300"/>
    </source>
</evidence>
<organism evidence="4 5">
    <name type="scientific">Sphingomonas hengshuiensis</name>
    <dbReference type="NCBI Taxonomy" id="1609977"/>
    <lineage>
        <taxon>Bacteria</taxon>
        <taxon>Pseudomonadati</taxon>
        <taxon>Pseudomonadota</taxon>
        <taxon>Alphaproteobacteria</taxon>
        <taxon>Sphingomonadales</taxon>
        <taxon>Sphingomonadaceae</taxon>
        <taxon>Sphingomonas</taxon>
    </lineage>
</organism>
<evidence type="ECO:0000313" key="4">
    <source>
        <dbReference type="EMBL" id="AJP71751.1"/>
    </source>
</evidence>
<dbReference type="OrthoDB" id="9813967at2"/>
<dbReference type="Pfam" id="PF25881">
    <property type="entry name" value="HH_YBHG"/>
    <property type="match status" value="1"/>
</dbReference>
<dbReference type="InterPro" id="IPR050465">
    <property type="entry name" value="UPF0194_transport"/>
</dbReference>
<dbReference type="Proteomes" id="UP000032300">
    <property type="component" value="Chromosome"/>
</dbReference>
<accession>A0A7U4J7N4</accession>
<dbReference type="InterPro" id="IPR059052">
    <property type="entry name" value="HH_YbhG-like"/>
</dbReference>